<dbReference type="InterPro" id="IPR000182">
    <property type="entry name" value="GNAT_dom"/>
</dbReference>
<dbReference type="GO" id="GO:0016747">
    <property type="term" value="F:acyltransferase activity, transferring groups other than amino-acyl groups"/>
    <property type="evidence" value="ECO:0007669"/>
    <property type="project" value="InterPro"/>
</dbReference>
<evidence type="ECO:0000259" key="1">
    <source>
        <dbReference type="PROSITE" id="PS51186"/>
    </source>
</evidence>
<evidence type="ECO:0000313" key="3">
    <source>
        <dbReference type="Proteomes" id="UP000247832"/>
    </source>
</evidence>
<keyword evidence="2" id="KW-0808">Transferase</keyword>
<keyword evidence="3" id="KW-1185">Reference proteome</keyword>
<dbReference type="OrthoDB" id="3533156at2"/>
<dbReference type="Gene3D" id="3.40.630.30">
    <property type="match status" value="1"/>
</dbReference>
<name>A0A2V5LAN2_9MICC</name>
<dbReference type="InterPro" id="IPR051531">
    <property type="entry name" value="N-acetyltransferase"/>
</dbReference>
<dbReference type="Proteomes" id="UP000247832">
    <property type="component" value="Unassembled WGS sequence"/>
</dbReference>
<dbReference type="Pfam" id="PF13302">
    <property type="entry name" value="Acetyltransf_3"/>
    <property type="match status" value="1"/>
</dbReference>
<dbReference type="PROSITE" id="PS51186">
    <property type="entry name" value="GNAT"/>
    <property type="match status" value="1"/>
</dbReference>
<organism evidence="2 3">
    <name type="scientific">Arthrobacter livingstonensis</name>
    <dbReference type="NCBI Taxonomy" id="670078"/>
    <lineage>
        <taxon>Bacteria</taxon>
        <taxon>Bacillati</taxon>
        <taxon>Actinomycetota</taxon>
        <taxon>Actinomycetes</taxon>
        <taxon>Micrococcales</taxon>
        <taxon>Micrococcaceae</taxon>
        <taxon>Arthrobacter</taxon>
    </lineage>
</organism>
<dbReference type="PANTHER" id="PTHR43792">
    <property type="entry name" value="GNAT FAMILY, PUTATIVE (AFU_ORTHOLOGUE AFUA_3G00765)-RELATED-RELATED"/>
    <property type="match status" value="1"/>
</dbReference>
<dbReference type="InterPro" id="IPR016181">
    <property type="entry name" value="Acyl_CoA_acyltransferase"/>
</dbReference>
<dbReference type="RefSeq" id="WP_110500507.1">
    <property type="nucleotide sequence ID" value="NZ_QJVD01000007.1"/>
</dbReference>
<proteinExistence type="predicted"/>
<protein>
    <submittedName>
        <fullName evidence="2">GNAT family N-acetyltransferase</fullName>
    </submittedName>
</protein>
<dbReference type="EMBL" id="QJVD01000007">
    <property type="protein sequence ID" value="PYI67832.1"/>
    <property type="molecule type" value="Genomic_DNA"/>
</dbReference>
<evidence type="ECO:0000313" key="2">
    <source>
        <dbReference type="EMBL" id="PYI67832.1"/>
    </source>
</evidence>
<gene>
    <name evidence="2" type="ORF">CVV68_08150</name>
</gene>
<comment type="caution">
    <text evidence="2">The sequence shown here is derived from an EMBL/GenBank/DDBJ whole genome shotgun (WGS) entry which is preliminary data.</text>
</comment>
<dbReference type="SUPFAM" id="SSF55729">
    <property type="entry name" value="Acyl-CoA N-acyltransferases (Nat)"/>
    <property type="match status" value="1"/>
</dbReference>
<feature type="domain" description="N-acetyltransferase" evidence="1">
    <location>
        <begin position="8"/>
        <end position="176"/>
    </location>
</feature>
<dbReference type="AlphaFoldDB" id="A0A2V5LAN2"/>
<reference evidence="2 3" key="1">
    <citation type="submission" date="2018-05" db="EMBL/GenBank/DDBJ databases">
        <title>Genetic diversity of glacier-inhabiting Cryobacterium bacteria in China and description of Cryobacterium mengkeensis sp. nov. and Arthrobacter glacialis sp. nov.</title>
        <authorList>
            <person name="Liu Q."/>
            <person name="Xin Y.-H."/>
        </authorList>
    </citation>
    <scope>NUCLEOTIDE SEQUENCE [LARGE SCALE GENOMIC DNA]</scope>
    <source>
        <strain evidence="2 3">LI2</strain>
    </source>
</reference>
<accession>A0A2V5LAN2</accession>
<sequence>MELTTQRLVLREYTPSDFAAVHAFASDPQTSTFVEWGPNSEQDTGEFLKFCAATAAVVPRTGHTLAITLAGNVIGSIGLTVQPRTARHGAAEAELGYTLHSDAWGRGYATEASRAIVEYGFSQLRLARITATCRPENVASAGVLRKLGMDQVGHLKNDRLIRGRWLDTLVFAIDADGASPDADSAVT</sequence>